<evidence type="ECO:0000256" key="4">
    <source>
        <dbReference type="ARBA" id="ARBA00023277"/>
    </source>
</evidence>
<feature type="domain" description="Amidohydrolase-related" evidence="6">
    <location>
        <begin position="38"/>
        <end position="378"/>
    </location>
</feature>
<dbReference type="Gene3D" id="3.20.20.140">
    <property type="entry name" value="Metal-dependent hydrolases"/>
    <property type="match status" value="1"/>
</dbReference>
<evidence type="ECO:0000256" key="3">
    <source>
        <dbReference type="ARBA" id="ARBA00022801"/>
    </source>
</evidence>
<dbReference type="InterPro" id="IPR032466">
    <property type="entry name" value="Metal_Hydrolase"/>
</dbReference>
<evidence type="ECO:0000313" key="8">
    <source>
        <dbReference type="Proteomes" id="UP001157034"/>
    </source>
</evidence>
<gene>
    <name evidence="7" type="primary">nagA</name>
    <name evidence="7" type="ORF">GCM10025881_09060</name>
</gene>
<keyword evidence="8" id="KW-1185">Reference proteome</keyword>
<name>A0ABQ6K5E7_9MICO</name>
<keyword evidence="2" id="KW-0479">Metal-binding</keyword>
<dbReference type="PANTHER" id="PTHR11113:SF14">
    <property type="entry name" value="N-ACETYLGLUCOSAMINE-6-PHOSPHATE DEACETYLASE"/>
    <property type="match status" value="1"/>
</dbReference>
<dbReference type="Proteomes" id="UP001157034">
    <property type="component" value="Unassembled WGS sequence"/>
</dbReference>
<reference evidence="8" key="1">
    <citation type="journal article" date="2019" name="Int. J. Syst. Evol. Microbiol.">
        <title>The Global Catalogue of Microorganisms (GCM) 10K type strain sequencing project: providing services to taxonomists for standard genome sequencing and annotation.</title>
        <authorList>
            <consortium name="The Broad Institute Genomics Platform"/>
            <consortium name="The Broad Institute Genome Sequencing Center for Infectious Disease"/>
            <person name="Wu L."/>
            <person name="Ma J."/>
        </authorList>
    </citation>
    <scope>NUCLEOTIDE SEQUENCE [LARGE SCALE GENOMIC DNA]</scope>
    <source>
        <strain evidence="8">NBRC 108894</strain>
    </source>
</reference>
<evidence type="ECO:0000256" key="5">
    <source>
        <dbReference type="PIRNR" id="PIRNR038994"/>
    </source>
</evidence>
<dbReference type="EMBL" id="BSVB01000001">
    <property type="protein sequence ID" value="GMA94082.1"/>
    <property type="molecule type" value="Genomic_DNA"/>
</dbReference>
<proteinExistence type="inferred from homology"/>
<dbReference type="PIRSF" id="PIRSF038994">
    <property type="entry name" value="NagA"/>
    <property type="match status" value="1"/>
</dbReference>
<dbReference type="PANTHER" id="PTHR11113">
    <property type="entry name" value="N-ACETYLGLUCOSAMINE-6-PHOSPHATE DEACETYLASE"/>
    <property type="match status" value="1"/>
</dbReference>
<accession>A0ABQ6K5E7</accession>
<evidence type="ECO:0000256" key="1">
    <source>
        <dbReference type="ARBA" id="ARBA00010716"/>
    </source>
</evidence>
<dbReference type="InterPro" id="IPR011059">
    <property type="entry name" value="Metal-dep_hydrolase_composite"/>
</dbReference>
<evidence type="ECO:0000259" key="6">
    <source>
        <dbReference type="Pfam" id="PF01979"/>
    </source>
</evidence>
<dbReference type="SUPFAM" id="SSF51338">
    <property type="entry name" value="Composite domain of metallo-dependent hydrolases"/>
    <property type="match status" value="1"/>
</dbReference>
<protein>
    <submittedName>
        <fullName evidence="7">N-acetylglucosamine-6-phosphate deacetylase</fullName>
    </submittedName>
</protein>
<evidence type="ECO:0000313" key="7">
    <source>
        <dbReference type="EMBL" id="GMA94082.1"/>
    </source>
</evidence>
<sequence>MDEWSGHLATGEPVRVRAAGGVVTAIEPASEHDVPDVWIVPGLVDLQVNGIADLDLNRGDPSPETVAGVVRALQREGVTRFLPTVGTASEEHITAAVRAIADACDADPDVARAVAGIHVEGPFISGEDGPRGVHDPAAVRPADPDEVRRWQEAARGRIRMVTFAPESPGALDLVQALVREGIIAAIGHGAPTEEQVQAAADAGATMSTHLGNGAAPMLRRHPNHLWAQLADDRLWAGLIGDGFHLPASTLTTMIRAKGDKAILVSDVGSLARMPAGRYSGRHHTDVVLEPSGRLHIAGSELLAGSASTLRDSIANVARRGIVPLARAVELASRHPARLLGLDADGAGDLAVGAAADLVVLHRTDDLAVAQTVVAGRTVHRAAS</sequence>
<keyword evidence="3 5" id="KW-0378">Hydrolase</keyword>
<dbReference type="InterPro" id="IPR003764">
    <property type="entry name" value="GlcNAc_6-P_deAcase"/>
</dbReference>
<evidence type="ECO:0000256" key="2">
    <source>
        <dbReference type="ARBA" id="ARBA00022723"/>
    </source>
</evidence>
<dbReference type="SUPFAM" id="SSF51556">
    <property type="entry name" value="Metallo-dependent hydrolases"/>
    <property type="match status" value="1"/>
</dbReference>
<dbReference type="Gene3D" id="2.30.40.10">
    <property type="entry name" value="Urease, subunit C, domain 1"/>
    <property type="match status" value="1"/>
</dbReference>
<comment type="caution">
    <text evidence="7">The sequence shown here is derived from an EMBL/GenBank/DDBJ whole genome shotgun (WGS) entry which is preliminary data.</text>
</comment>
<dbReference type="Pfam" id="PF01979">
    <property type="entry name" value="Amidohydro_1"/>
    <property type="match status" value="1"/>
</dbReference>
<keyword evidence="4 5" id="KW-0119">Carbohydrate metabolism</keyword>
<dbReference type="InterPro" id="IPR006680">
    <property type="entry name" value="Amidohydro-rel"/>
</dbReference>
<comment type="similarity">
    <text evidence="1 5">Belongs to the metallo-dependent hydrolases superfamily. NagA family.</text>
</comment>
<dbReference type="RefSeq" id="WP_284253097.1">
    <property type="nucleotide sequence ID" value="NZ_BAAAQO010000003.1"/>
</dbReference>
<organism evidence="7 8">
    <name type="scientific">Pseudolysinimonas kribbensis</name>
    <dbReference type="NCBI Taxonomy" id="433641"/>
    <lineage>
        <taxon>Bacteria</taxon>
        <taxon>Bacillati</taxon>
        <taxon>Actinomycetota</taxon>
        <taxon>Actinomycetes</taxon>
        <taxon>Micrococcales</taxon>
        <taxon>Microbacteriaceae</taxon>
        <taxon>Pseudolysinimonas</taxon>
    </lineage>
</organism>